<proteinExistence type="predicted"/>
<organism evidence="2 3">
    <name type="scientific">Nocardia huaxiensis</name>
    <dbReference type="NCBI Taxonomy" id="2755382"/>
    <lineage>
        <taxon>Bacteria</taxon>
        <taxon>Bacillati</taxon>
        <taxon>Actinomycetota</taxon>
        <taxon>Actinomycetes</taxon>
        <taxon>Mycobacteriales</taxon>
        <taxon>Nocardiaceae</taxon>
        <taxon>Nocardia</taxon>
    </lineage>
</organism>
<evidence type="ECO:0000256" key="1">
    <source>
        <dbReference type="SAM" id="SignalP"/>
    </source>
</evidence>
<feature type="signal peptide" evidence="1">
    <location>
        <begin position="1"/>
        <end position="27"/>
    </location>
</feature>
<name>A0A7D6ZFV1_9NOCA</name>
<dbReference type="EMBL" id="CP059399">
    <property type="protein sequence ID" value="QLY32658.1"/>
    <property type="molecule type" value="Genomic_DNA"/>
</dbReference>
<protein>
    <submittedName>
        <fullName evidence="2">Uncharacterized protein</fullName>
    </submittedName>
</protein>
<dbReference type="AlphaFoldDB" id="A0A7D6ZFV1"/>
<dbReference type="Proteomes" id="UP000515512">
    <property type="component" value="Chromosome"/>
</dbReference>
<keyword evidence="1" id="KW-0732">Signal</keyword>
<dbReference type="KEGG" id="nhu:H0264_10725"/>
<dbReference type="RefSeq" id="WP_181583823.1">
    <property type="nucleotide sequence ID" value="NZ_CP059399.1"/>
</dbReference>
<evidence type="ECO:0000313" key="3">
    <source>
        <dbReference type="Proteomes" id="UP000515512"/>
    </source>
</evidence>
<keyword evidence="3" id="KW-1185">Reference proteome</keyword>
<accession>A0A7D6ZFV1</accession>
<reference evidence="2 3" key="1">
    <citation type="submission" date="2020-07" db="EMBL/GenBank/DDBJ databases">
        <authorList>
            <person name="Zhuang K."/>
            <person name="Ran Y."/>
        </authorList>
    </citation>
    <scope>NUCLEOTIDE SEQUENCE [LARGE SCALE GENOMIC DNA]</scope>
    <source>
        <strain evidence="2 3">WCH-YHL-001</strain>
    </source>
</reference>
<evidence type="ECO:0000313" key="2">
    <source>
        <dbReference type="EMBL" id="QLY32658.1"/>
    </source>
</evidence>
<gene>
    <name evidence="2" type="ORF">H0264_10725</name>
</gene>
<feature type="chain" id="PRO_5028440250" evidence="1">
    <location>
        <begin position="28"/>
        <end position="83"/>
    </location>
</feature>
<sequence>MKKIAAALAISAAALTGIATNAGIASAEELIGENSYGSPEACIADNNNGTYIGPNGIEINAAGGWTYDCLQHNDGKWYLHFYR</sequence>